<organism evidence="2 3">
    <name type="scientific">Symbiodinium microadriaticum</name>
    <name type="common">Dinoflagellate</name>
    <name type="synonym">Zooxanthella microadriatica</name>
    <dbReference type="NCBI Taxonomy" id="2951"/>
    <lineage>
        <taxon>Eukaryota</taxon>
        <taxon>Sar</taxon>
        <taxon>Alveolata</taxon>
        <taxon>Dinophyceae</taxon>
        <taxon>Suessiales</taxon>
        <taxon>Symbiodiniaceae</taxon>
        <taxon>Symbiodinium</taxon>
    </lineage>
</organism>
<dbReference type="Proteomes" id="UP000186817">
    <property type="component" value="Unassembled WGS sequence"/>
</dbReference>
<feature type="compositionally biased region" description="Basic and acidic residues" evidence="1">
    <location>
        <begin position="363"/>
        <end position="379"/>
    </location>
</feature>
<dbReference type="EMBL" id="LSRX01000091">
    <property type="protein sequence ID" value="OLQ09766.1"/>
    <property type="molecule type" value="Genomic_DNA"/>
</dbReference>
<feature type="compositionally biased region" description="Basic residues" evidence="1">
    <location>
        <begin position="781"/>
        <end position="802"/>
    </location>
</feature>
<feature type="region of interest" description="Disordered" evidence="1">
    <location>
        <begin position="193"/>
        <end position="212"/>
    </location>
</feature>
<feature type="compositionally biased region" description="Acidic residues" evidence="1">
    <location>
        <begin position="674"/>
        <end position="689"/>
    </location>
</feature>
<dbReference type="AlphaFoldDB" id="A0A1Q9EQP7"/>
<sequence length="802" mass="88626">MATLAQAWESSAVIRGRFRKQISWIQFPIPVQKETRDTDSQKQQKTKKDKTDKADPHLPTTRALELNVEILEKMLDHCSNEFLEVGKLQKVEELFRQVSFEPAPNQDPDVKTLFDRISELRAQLLLQEDEVADATRSDDEFYEPDSEIAGPAAMEDHGSGEDAELGDATEDHHASEDVEFCDAMEDNDAGEDAELCDAPEDRDCGEDAGADGRDVVMDRHRSRLSTTSFEAPSEAGRIGEMVTEEMMGELPEGMDDEQAMELSVILQQIHDLELGFVSENVIVYAESALSQCEGESIAPTETPSASVHPVVPPLPRVAAETKPMPNPDQEETQIQVEPEVTLVTPAMQAELRADKAKQAMLEKVPDMKEPEEGADRGDEGLDEPEAASPKAAPKGKAKAKAKAKAATAEPKGKPKAKACAKADEDEDHAATNVRSKAKAGTQRRVWLTPTRWIFEILDGQELGCNSCRYLYGGCATCRKPGFKGQKAEYFWYCNQYQTAVAKLDDDEGEIPPSKKVQATRLLVIQHHRAHAPITVDSSGWMTESKPGLQCMLFVFEHDLATTEVMMDKELFQDLWKDARMWEVIRYLEGGCALQVPPAQPFNRNSQSQWLAVGTARRDKYQRNIREFWVDTETTGSYEDEQGERFEEETGAEGMASSFILGGVGPDEPLPIATADDEDEDEDDDGAEEEEGRRTSKARGSELEQERALESVENIGTVMSNILKIQQKLEATIKKLKQLETEDAKKITKKLTICVQKAETTCSRGLMEAGEGPASSADKPKAKGNKKGAGKGNSKGKGKGVKK</sequence>
<name>A0A1Q9EQP7_SYMMI</name>
<feature type="compositionally biased region" description="Basic and acidic residues" evidence="1">
    <location>
        <begin position="690"/>
        <end position="706"/>
    </location>
</feature>
<feature type="region of interest" description="Disordered" evidence="1">
    <location>
        <begin position="657"/>
        <end position="706"/>
    </location>
</feature>
<feature type="region of interest" description="Disordered" evidence="1">
    <location>
        <begin position="764"/>
        <end position="802"/>
    </location>
</feature>
<feature type="region of interest" description="Disordered" evidence="1">
    <location>
        <begin position="134"/>
        <end position="173"/>
    </location>
</feature>
<proteinExistence type="predicted"/>
<feature type="compositionally biased region" description="Basic and acidic residues" evidence="1">
    <location>
        <begin position="33"/>
        <end position="42"/>
    </location>
</feature>
<feature type="region of interest" description="Disordered" evidence="1">
    <location>
        <begin position="361"/>
        <end position="423"/>
    </location>
</feature>
<reference evidence="2 3" key="1">
    <citation type="submission" date="2016-02" db="EMBL/GenBank/DDBJ databases">
        <title>Genome analysis of coral dinoflagellate symbionts highlights evolutionary adaptations to a symbiotic lifestyle.</title>
        <authorList>
            <person name="Aranda M."/>
            <person name="Li Y."/>
            <person name="Liew Y.J."/>
            <person name="Baumgarten S."/>
            <person name="Simakov O."/>
            <person name="Wilson M."/>
            <person name="Piel J."/>
            <person name="Ashoor H."/>
            <person name="Bougouffa S."/>
            <person name="Bajic V.B."/>
            <person name="Ryu T."/>
            <person name="Ravasi T."/>
            <person name="Bayer T."/>
            <person name="Micklem G."/>
            <person name="Kim H."/>
            <person name="Bhak J."/>
            <person name="Lajeunesse T.C."/>
            <person name="Voolstra C.R."/>
        </authorList>
    </citation>
    <scope>NUCLEOTIDE SEQUENCE [LARGE SCALE GENOMIC DNA]</scope>
    <source>
        <strain evidence="2 3">CCMP2467</strain>
    </source>
</reference>
<evidence type="ECO:0000313" key="3">
    <source>
        <dbReference type="Proteomes" id="UP000186817"/>
    </source>
</evidence>
<gene>
    <name evidence="2" type="ORF">AK812_SmicGene6620</name>
</gene>
<keyword evidence="3" id="KW-1185">Reference proteome</keyword>
<evidence type="ECO:0000256" key="1">
    <source>
        <dbReference type="SAM" id="MobiDB-lite"/>
    </source>
</evidence>
<dbReference type="OrthoDB" id="422877at2759"/>
<comment type="caution">
    <text evidence="2">The sequence shown here is derived from an EMBL/GenBank/DDBJ whole genome shotgun (WGS) entry which is preliminary data.</text>
</comment>
<accession>A0A1Q9EQP7</accession>
<feature type="region of interest" description="Disordered" evidence="1">
    <location>
        <begin position="33"/>
        <end position="57"/>
    </location>
</feature>
<feature type="compositionally biased region" description="Basic residues" evidence="1">
    <location>
        <begin position="393"/>
        <end position="403"/>
    </location>
</feature>
<protein>
    <submittedName>
        <fullName evidence="2">Uncharacterized protein</fullName>
    </submittedName>
</protein>
<evidence type="ECO:0000313" key="2">
    <source>
        <dbReference type="EMBL" id="OLQ09766.1"/>
    </source>
</evidence>
<feature type="compositionally biased region" description="Acidic residues" evidence="1">
    <location>
        <begin position="193"/>
        <end position="209"/>
    </location>
</feature>